<evidence type="ECO:0000256" key="1">
    <source>
        <dbReference type="SAM" id="Coils"/>
    </source>
</evidence>
<accession>A0A154W700</accession>
<keyword evidence="2" id="KW-0472">Membrane</keyword>
<proteinExistence type="predicted"/>
<protein>
    <submittedName>
        <fullName evidence="3">NHLP bacteriocin system secretion protein</fullName>
    </submittedName>
</protein>
<dbReference type="EMBL" id="LPXN01000099">
    <property type="protein sequence ID" value="KZD09302.1"/>
    <property type="molecule type" value="Genomic_DNA"/>
</dbReference>
<dbReference type="InterPro" id="IPR022275">
    <property type="entry name" value="NHPM_bacteriocin_SS_HylD"/>
</dbReference>
<organism evidence="3 4">
    <name type="scientific">Oceanibaculum pacificum</name>
    <dbReference type="NCBI Taxonomy" id="580166"/>
    <lineage>
        <taxon>Bacteria</taxon>
        <taxon>Pseudomonadati</taxon>
        <taxon>Pseudomonadota</taxon>
        <taxon>Alphaproteobacteria</taxon>
        <taxon>Rhodospirillales</taxon>
        <taxon>Oceanibaculaceae</taxon>
        <taxon>Oceanibaculum</taxon>
    </lineage>
</organism>
<evidence type="ECO:0000256" key="2">
    <source>
        <dbReference type="SAM" id="Phobius"/>
    </source>
</evidence>
<dbReference type="NCBIfam" id="TIGR03794">
    <property type="entry name" value="NHLM_micro_HlyD"/>
    <property type="match status" value="1"/>
</dbReference>
<evidence type="ECO:0000313" key="3">
    <source>
        <dbReference type="EMBL" id="KZD09302.1"/>
    </source>
</evidence>
<reference evidence="3 4" key="1">
    <citation type="submission" date="2015-12" db="EMBL/GenBank/DDBJ databases">
        <title>Genome sequence of Oceanibaculum pacificum MCCC 1A02656.</title>
        <authorList>
            <person name="Lu L."/>
            <person name="Lai Q."/>
            <person name="Shao Z."/>
            <person name="Qian P."/>
        </authorList>
    </citation>
    <scope>NUCLEOTIDE SEQUENCE [LARGE SCALE GENOMIC DNA]</scope>
    <source>
        <strain evidence="3 4">MCCC 1A02656</strain>
    </source>
</reference>
<comment type="caution">
    <text evidence="3">The sequence shown here is derived from an EMBL/GenBank/DDBJ whole genome shotgun (WGS) entry which is preliminary data.</text>
</comment>
<dbReference type="OrthoDB" id="8439633at2"/>
<dbReference type="InterPro" id="IPR050739">
    <property type="entry name" value="MFP"/>
</dbReference>
<dbReference type="AlphaFoldDB" id="A0A154W700"/>
<name>A0A154W700_9PROT</name>
<dbReference type="PRINTS" id="PR01490">
    <property type="entry name" value="RTXTOXIND"/>
</dbReference>
<dbReference type="RefSeq" id="WP_067554961.1">
    <property type="nucleotide sequence ID" value="NZ_LPXN01000099.1"/>
</dbReference>
<keyword evidence="4" id="KW-1185">Reference proteome</keyword>
<feature type="transmembrane region" description="Helical" evidence="2">
    <location>
        <begin position="31"/>
        <end position="51"/>
    </location>
</feature>
<evidence type="ECO:0000313" key="4">
    <source>
        <dbReference type="Proteomes" id="UP000076400"/>
    </source>
</evidence>
<dbReference type="PANTHER" id="PTHR30386:SF28">
    <property type="entry name" value="EXPORTED PROTEIN"/>
    <property type="match status" value="1"/>
</dbReference>
<dbReference type="Gene3D" id="2.40.50.100">
    <property type="match status" value="2"/>
</dbReference>
<sequence>MSSNVFRKAALERLSSPEQLDRLVTVTTPKAWLALIMLIVMALAALVWGVFGRIPTRVDGQGILISSGGRVVSVQSTGAGSLSEILVAVGDPVAAGQTVARLTQTDAEQRLQNAHAVLLERQDALARAETLAAQEREIKQENFERRRRALRDRLQASQQRLTFLEQRLRDEEQLLRERILTREIVARTRDEYNRAAQEVAEVRNTIAQQEAEELDLLSSLENRVRAAKDSVAEAERDIAQIRVSLDRARTVLAPESGVVTEIKATAGQFVQEGQSLFTFQSGGAALDLVLYIPPQQGKRIEAGMAAQISPATAKREEFGTIYGTVASVSDFPATLDGMRALLQNDELARSFSQGGPPYVARITLAPDPDTTSGYRWSSAKGAALALSAGTLASAEITVTEQAPITMVVPLLREFTGLF</sequence>
<dbReference type="Proteomes" id="UP000076400">
    <property type="component" value="Unassembled WGS sequence"/>
</dbReference>
<dbReference type="STRING" id="580166.AUP43_07480"/>
<keyword evidence="1" id="KW-0175">Coiled coil</keyword>
<gene>
    <name evidence="3" type="ORF">AUP43_07480</name>
</gene>
<keyword evidence="2" id="KW-0812">Transmembrane</keyword>
<feature type="coiled-coil region" evidence="1">
    <location>
        <begin position="121"/>
        <end position="251"/>
    </location>
</feature>
<keyword evidence="2" id="KW-1133">Transmembrane helix</keyword>
<dbReference type="PANTHER" id="PTHR30386">
    <property type="entry name" value="MEMBRANE FUSION SUBUNIT OF EMRAB-TOLC MULTIDRUG EFFLUX PUMP"/>
    <property type="match status" value="1"/>
</dbReference>